<name>A0A2P4QU63_RHIID</name>
<dbReference type="AlphaFoldDB" id="A0A2P4QU63"/>
<protein>
    <submittedName>
        <fullName evidence="2">Uncharacterized protein</fullName>
    </submittedName>
</protein>
<dbReference type="EMBL" id="AUPC02000013">
    <property type="protein sequence ID" value="POG81186.1"/>
    <property type="molecule type" value="Genomic_DNA"/>
</dbReference>
<keyword evidence="1" id="KW-0472">Membrane</keyword>
<sequence>MGLNFTKKVIPVIPIIINSPILFSLSIFFGKFIEGFLLLSIYILIKHFANIVDQLYLIKNKEWPSKF</sequence>
<evidence type="ECO:0000256" key="1">
    <source>
        <dbReference type="SAM" id="Phobius"/>
    </source>
</evidence>
<proteinExistence type="predicted"/>
<accession>A0A2P4QU63</accession>
<evidence type="ECO:0000313" key="2">
    <source>
        <dbReference type="EMBL" id="POG81186.1"/>
    </source>
</evidence>
<feature type="non-terminal residue" evidence="2">
    <location>
        <position position="67"/>
    </location>
</feature>
<comment type="caution">
    <text evidence="2">The sequence shown here is derived from an EMBL/GenBank/DDBJ whole genome shotgun (WGS) entry which is preliminary data.</text>
</comment>
<gene>
    <name evidence="2" type="ORF">GLOIN_2v1511403</name>
</gene>
<feature type="transmembrane region" description="Helical" evidence="1">
    <location>
        <begin position="12"/>
        <end position="30"/>
    </location>
</feature>
<evidence type="ECO:0000313" key="3">
    <source>
        <dbReference type="Proteomes" id="UP000018888"/>
    </source>
</evidence>
<reference evidence="2 3" key="1">
    <citation type="journal article" date="2013" name="Proc. Natl. Acad. Sci. U.S.A.">
        <title>Genome of an arbuscular mycorrhizal fungus provides insight into the oldest plant symbiosis.</title>
        <authorList>
            <person name="Tisserant E."/>
            <person name="Malbreil M."/>
            <person name="Kuo A."/>
            <person name="Kohler A."/>
            <person name="Symeonidi A."/>
            <person name="Balestrini R."/>
            <person name="Charron P."/>
            <person name="Duensing N."/>
            <person name="Frei Dit Frey N."/>
            <person name="Gianinazzi-Pearson V."/>
            <person name="Gilbert L.B."/>
            <person name="Handa Y."/>
            <person name="Herr J.R."/>
            <person name="Hijri M."/>
            <person name="Koul R."/>
            <person name="Kawaguchi M."/>
            <person name="Krajinski F."/>
            <person name="Lammers P.J."/>
            <person name="Masclaux F.G."/>
            <person name="Murat C."/>
            <person name="Morin E."/>
            <person name="Ndikumana S."/>
            <person name="Pagni M."/>
            <person name="Petitpierre D."/>
            <person name="Requena N."/>
            <person name="Rosikiewicz P."/>
            <person name="Riley R."/>
            <person name="Saito K."/>
            <person name="San Clemente H."/>
            <person name="Shapiro H."/>
            <person name="van Tuinen D."/>
            <person name="Becard G."/>
            <person name="Bonfante P."/>
            <person name="Paszkowski U."/>
            <person name="Shachar-Hill Y.Y."/>
            <person name="Tuskan G.A."/>
            <person name="Young P.W."/>
            <person name="Sanders I.R."/>
            <person name="Henrissat B."/>
            <person name="Rensing S.A."/>
            <person name="Grigoriev I.V."/>
            <person name="Corradi N."/>
            <person name="Roux C."/>
            <person name="Martin F."/>
        </authorList>
    </citation>
    <scope>NUCLEOTIDE SEQUENCE [LARGE SCALE GENOMIC DNA]</scope>
    <source>
        <strain evidence="2 3">DAOM 197198</strain>
    </source>
</reference>
<reference evidence="2 3" key="2">
    <citation type="journal article" date="2018" name="New Phytol.">
        <title>High intraspecific genome diversity in the model arbuscular mycorrhizal symbiont Rhizophagus irregularis.</title>
        <authorList>
            <person name="Chen E.C.H."/>
            <person name="Morin E."/>
            <person name="Beaudet D."/>
            <person name="Noel J."/>
            <person name="Yildirir G."/>
            <person name="Ndikumana S."/>
            <person name="Charron P."/>
            <person name="St-Onge C."/>
            <person name="Giorgi J."/>
            <person name="Kruger M."/>
            <person name="Marton T."/>
            <person name="Ropars J."/>
            <person name="Grigoriev I.V."/>
            <person name="Hainaut M."/>
            <person name="Henrissat B."/>
            <person name="Roux C."/>
            <person name="Martin F."/>
            <person name="Corradi N."/>
        </authorList>
    </citation>
    <scope>NUCLEOTIDE SEQUENCE [LARGE SCALE GENOMIC DNA]</scope>
    <source>
        <strain evidence="2 3">DAOM 197198</strain>
    </source>
</reference>
<organism evidence="2 3">
    <name type="scientific">Rhizophagus irregularis (strain DAOM 181602 / DAOM 197198 / MUCL 43194)</name>
    <name type="common">Arbuscular mycorrhizal fungus</name>
    <name type="synonym">Glomus intraradices</name>
    <dbReference type="NCBI Taxonomy" id="747089"/>
    <lineage>
        <taxon>Eukaryota</taxon>
        <taxon>Fungi</taxon>
        <taxon>Fungi incertae sedis</taxon>
        <taxon>Mucoromycota</taxon>
        <taxon>Glomeromycotina</taxon>
        <taxon>Glomeromycetes</taxon>
        <taxon>Glomerales</taxon>
        <taxon>Glomeraceae</taxon>
        <taxon>Rhizophagus</taxon>
    </lineage>
</organism>
<keyword evidence="1" id="KW-0812">Transmembrane</keyword>
<dbReference type="Proteomes" id="UP000018888">
    <property type="component" value="Unassembled WGS sequence"/>
</dbReference>
<feature type="transmembrane region" description="Helical" evidence="1">
    <location>
        <begin position="36"/>
        <end position="58"/>
    </location>
</feature>
<keyword evidence="1" id="KW-1133">Transmembrane helix</keyword>
<keyword evidence="3" id="KW-1185">Reference proteome</keyword>